<accession>B4D2M6</accession>
<name>B4D2M6_9BACT</name>
<dbReference type="InParanoid" id="B4D2M6"/>
<evidence type="ECO:0000259" key="1">
    <source>
        <dbReference type="Pfam" id="PF21746"/>
    </source>
</evidence>
<proteinExistence type="predicted"/>
<keyword evidence="3" id="KW-1185">Reference proteome</keyword>
<feature type="domain" description="DUF6869" evidence="1">
    <location>
        <begin position="38"/>
        <end position="120"/>
    </location>
</feature>
<comment type="caution">
    <text evidence="2">The sequence shown here is derived from an EMBL/GenBank/DDBJ whole genome shotgun (WGS) entry which is preliminary data.</text>
</comment>
<dbReference type="Proteomes" id="UP000005824">
    <property type="component" value="Unassembled WGS sequence"/>
</dbReference>
<dbReference type="AlphaFoldDB" id="B4D2M6"/>
<dbReference type="InterPro" id="IPR049221">
    <property type="entry name" value="DUF6869"/>
</dbReference>
<organism evidence="2 3">
    <name type="scientific">Chthoniobacter flavus Ellin428</name>
    <dbReference type="NCBI Taxonomy" id="497964"/>
    <lineage>
        <taxon>Bacteria</taxon>
        <taxon>Pseudomonadati</taxon>
        <taxon>Verrucomicrobiota</taxon>
        <taxon>Spartobacteria</taxon>
        <taxon>Chthoniobacterales</taxon>
        <taxon>Chthoniobacteraceae</taxon>
        <taxon>Chthoniobacter</taxon>
    </lineage>
</organism>
<dbReference type="Pfam" id="PF21746">
    <property type="entry name" value="DUF6869"/>
    <property type="match status" value="1"/>
</dbReference>
<sequence>MDIWNAFHGDAEVRELAEAWIAQPRPDYTKTDEQLYRWLREEPDRGLATICAIAQLADVPETVGLLAAGPLEDFLCLHEEKVFDTVHRLADEHELFRVLLRGVWPLTMSKVFYQKIRALSVERL</sequence>
<dbReference type="EMBL" id="ABVL01000008">
    <property type="protein sequence ID" value="EDY19466.1"/>
    <property type="molecule type" value="Genomic_DNA"/>
</dbReference>
<reference evidence="2 3" key="1">
    <citation type="journal article" date="2011" name="J. Bacteriol.">
        <title>Genome sequence of Chthoniobacter flavus Ellin428, an aerobic heterotrophic soil bacterium.</title>
        <authorList>
            <person name="Kant R."/>
            <person name="van Passel M.W."/>
            <person name="Palva A."/>
            <person name="Lucas S."/>
            <person name="Lapidus A."/>
            <person name="Glavina Del Rio T."/>
            <person name="Dalin E."/>
            <person name="Tice H."/>
            <person name="Bruce D."/>
            <person name="Goodwin L."/>
            <person name="Pitluck S."/>
            <person name="Larimer F.W."/>
            <person name="Land M.L."/>
            <person name="Hauser L."/>
            <person name="Sangwan P."/>
            <person name="de Vos W.M."/>
            <person name="Janssen P.H."/>
            <person name="Smidt H."/>
        </authorList>
    </citation>
    <scope>NUCLEOTIDE SEQUENCE [LARGE SCALE GENOMIC DNA]</scope>
    <source>
        <strain evidence="2 3">Ellin428</strain>
    </source>
</reference>
<gene>
    <name evidence="2" type="ORF">CfE428DRAFT_3151</name>
</gene>
<dbReference type="STRING" id="497964.CfE428DRAFT_3151"/>
<protein>
    <recommendedName>
        <fullName evidence="1">DUF6869 domain-containing protein</fullName>
    </recommendedName>
</protein>
<evidence type="ECO:0000313" key="2">
    <source>
        <dbReference type="EMBL" id="EDY19466.1"/>
    </source>
</evidence>
<evidence type="ECO:0000313" key="3">
    <source>
        <dbReference type="Proteomes" id="UP000005824"/>
    </source>
</evidence>